<accession>A0A1M6JXC2</accession>
<dbReference type="OrthoDB" id="1752844at2"/>
<dbReference type="STRING" id="1121476.SAMN02745751_02746"/>
<reference evidence="1 2" key="1">
    <citation type="submission" date="2016-11" db="EMBL/GenBank/DDBJ databases">
        <authorList>
            <person name="Jaros S."/>
            <person name="Januszkiewicz K."/>
            <person name="Wedrychowicz H."/>
        </authorList>
    </citation>
    <scope>NUCLEOTIDE SEQUENCE [LARGE SCALE GENOMIC DNA]</scope>
    <source>
        <strain evidence="1 2">DSM 17477</strain>
    </source>
</reference>
<evidence type="ECO:0000313" key="1">
    <source>
        <dbReference type="EMBL" id="SHJ51355.1"/>
    </source>
</evidence>
<protein>
    <recommendedName>
        <fullName evidence="3">ACT domain-containing protein</fullName>
    </recommendedName>
</protein>
<keyword evidence="2" id="KW-1185">Reference proteome</keyword>
<dbReference type="RefSeq" id="WP_073050137.1">
    <property type="nucleotide sequence ID" value="NZ_FQZL01000023.1"/>
</dbReference>
<dbReference type="AlphaFoldDB" id="A0A1M6JXC2"/>
<sequence>MDCRKVCFNVSNGLDSAVRVLTTLRRKNFTVKEFSMKEVDGVSRLEIAVIDHLNLGMDQAILYVKRLVDVSDVVEVA</sequence>
<evidence type="ECO:0000313" key="2">
    <source>
        <dbReference type="Proteomes" id="UP000184052"/>
    </source>
</evidence>
<gene>
    <name evidence="1" type="ORF">SAMN02745751_02746</name>
</gene>
<dbReference type="EMBL" id="FQZL01000023">
    <property type="protein sequence ID" value="SHJ51355.1"/>
    <property type="molecule type" value="Genomic_DNA"/>
</dbReference>
<dbReference type="Proteomes" id="UP000184052">
    <property type="component" value="Unassembled WGS sequence"/>
</dbReference>
<proteinExistence type="predicted"/>
<name>A0A1M6JXC2_9FIRM</name>
<organism evidence="1 2">
    <name type="scientific">Dethiosulfatibacter aminovorans DSM 17477</name>
    <dbReference type="NCBI Taxonomy" id="1121476"/>
    <lineage>
        <taxon>Bacteria</taxon>
        <taxon>Bacillati</taxon>
        <taxon>Bacillota</taxon>
        <taxon>Tissierellia</taxon>
        <taxon>Dethiosulfatibacter</taxon>
    </lineage>
</organism>
<evidence type="ECO:0008006" key="3">
    <source>
        <dbReference type="Google" id="ProtNLM"/>
    </source>
</evidence>